<feature type="compositionally biased region" description="Basic residues" evidence="1">
    <location>
        <begin position="7"/>
        <end position="21"/>
    </location>
</feature>
<dbReference type="PANTHER" id="PTHR23308">
    <property type="entry name" value="NUCLEAR INHIBITOR OF PROTEIN PHOSPHATASE-1"/>
    <property type="match status" value="1"/>
</dbReference>
<dbReference type="SMART" id="SM00240">
    <property type="entry name" value="FHA"/>
    <property type="match status" value="1"/>
</dbReference>
<dbReference type="EMBL" id="JAANIU010001688">
    <property type="protein sequence ID" value="KAG1566576.1"/>
    <property type="molecule type" value="Genomic_DNA"/>
</dbReference>
<organism evidence="3 4">
    <name type="scientific">Rhizopus delemar</name>
    <dbReference type="NCBI Taxonomy" id="936053"/>
    <lineage>
        <taxon>Eukaryota</taxon>
        <taxon>Fungi</taxon>
        <taxon>Fungi incertae sedis</taxon>
        <taxon>Mucoromycota</taxon>
        <taxon>Mucoromycotina</taxon>
        <taxon>Mucoromycetes</taxon>
        <taxon>Mucorales</taxon>
        <taxon>Mucorineae</taxon>
        <taxon>Rhizopodaceae</taxon>
        <taxon>Rhizopus</taxon>
    </lineage>
</organism>
<evidence type="ECO:0000256" key="1">
    <source>
        <dbReference type="SAM" id="MobiDB-lite"/>
    </source>
</evidence>
<evidence type="ECO:0000313" key="4">
    <source>
        <dbReference type="Proteomes" id="UP000740926"/>
    </source>
</evidence>
<dbReference type="Pfam" id="PF00498">
    <property type="entry name" value="FHA"/>
    <property type="match status" value="1"/>
</dbReference>
<protein>
    <recommendedName>
        <fullName evidence="2">FHA domain-containing protein</fullName>
    </recommendedName>
</protein>
<sequence length="235" mass="27496">MPSPSRSYRRSRSRSRSRSPYRGRSSYRDRSPRRSRSPHERRRRSPLRTGRRSSPPHRSGQKRYQWGREEEEEKKEEEPVEKEQPNFGLSGKLAAETNTVKGVELKYNEPPEAAKPKQKWRLYVFKGKEQVDLLHIHRQSSYLIGRDRVVADIPIDHPSCSKQHAVIQYRQMDEKDENGKLQKIIKPFIIDLEATNGTFLNGEQIPSTRFVELKATDVLKFGSSTRDYVLLHAEQ</sequence>
<evidence type="ECO:0000259" key="2">
    <source>
        <dbReference type="PROSITE" id="PS50006"/>
    </source>
</evidence>
<dbReference type="Proteomes" id="UP000740926">
    <property type="component" value="Unassembled WGS sequence"/>
</dbReference>
<dbReference type="Gene3D" id="2.60.200.20">
    <property type="match status" value="1"/>
</dbReference>
<dbReference type="InterPro" id="IPR000253">
    <property type="entry name" value="FHA_dom"/>
</dbReference>
<keyword evidence="4" id="KW-1185">Reference proteome</keyword>
<dbReference type="SUPFAM" id="SSF49879">
    <property type="entry name" value="SMAD/FHA domain"/>
    <property type="match status" value="1"/>
</dbReference>
<dbReference type="PROSITE" id="PS50006">
    <property type="entry name" value="FHA_DOMAIN"/>
    <property type="match status" value="1"/>
</dbReference>
<dbReference type="AlphaFoldDB" id="A0A9P6YXM0"/>
<accession>A0A9P6YXM0</accession>
<dbReference type="InterPro" id="IPR008984">
    <property type="entry name" value="SMAD_FHA_dom_sf"/>
</dbReference>
<proteinExistence type="predicted"/>
<feature type="compositionally biased region" description="Acidic residues" evidence="1">
    <location>
        <begin position="69"/>
        <end position="80"/>
    </location>
</feature>
<feature type="region of interest" description="Disordered" evidence="1">
    <location>
        <begin position="1"/>
        <end position="91"/>
    </location>
</feature>
<name>A0A9P6YXM0_9FUNG</name>
<reference evidence="3 4" key="1">
    <citation type="journal article" date="2020" name="Microb. Genom.">
        <title>Genetic diversity of clinical and environmental Mucorales isolates obtained from an investigation of mucormycosis cases among solid organ transplant recipients.</title>
        <authorList>
            <person name="Nguyen M.H."/>
            <person name="Kaul D."/>
            <person name="Muto C."/>
            <person name="Cheng S.J."/>
            <person name="Richter R.A."/>
            <person name="Bruno V.M."/>
            <person name="Liu G."/>
            <person name="Beyhan S."/>
            <person name="Sundermann A.J."/>
            <person name="Mounaud S."/>
            <person name="Pasculle A.W."/>
            <person name="Nierman W.C."/>
            <person name="Driscoll E."/>
            <person name="Cumbie R."/>
            <person name="Clancy C.J."/>
            <person name="Dupont C.L."/>
        </authorList>
    </citation>
    <scope>NUCLEOTIDE SEQUENCE [LARGE SCALE GENOMIC DNA]</scope>
    <source>
        <strain evidence="3 4">GL24</strain>
    </source>
</reference>
<feature type="domain" description="FHA" evidence="2">
    <location>
        <begin position="142"/>
        <end position="205"/>
    </location>
</feature>
<comment type="caution">
    <text evidence="3">The sequence shown here is derived from an EMBL/GenBank/DDBJ whole genome shotgun (WGS) entry which is preliminary data.</text>
</comment>
<evidence type="ECO:0000313" key="3">
    <source>
        <dbReference type="EMBL" id="KAG1566576.1"/>
    </source>
</evidence>
<dbReference type="FunFam" id="2.60.200.20:FF:000038">
    <property type="entry name" value="FHA domain-containing protein SNIP1"/>
    <property type="match status" value="1"/>
</dbReference>
<dbReference type="InterPro" id="IPR050923">
    <property type="entry name" value="Cell_Proc_Reg/RNA_Proc"/>
</dbReference>
<gene>
    <name evidence="3" type="ORF">G6F50_009014</name>
</gene>
<feature type="compositionally biased region" description="Basic residues" evidence="1">
    <location>
        <begin position="33"/>
        <end position="61"/>
    </location>
</feature>